<feature type="binding site" evidence="8">
    <location>
        <position position="36"/>
    </location>
    <ligand>
        <name>Mg(2+)</name>
        <dbReference type="ChEBI" id="CHEBI:18420"/>
        <label>1</label>
    </ligand>
</feature>
<dbReference type="PANTHER" id="PTHR16222">
    <property type="entry name" value="ADP-RIBOSYLGLYCOHYDROLASE"/>
    <property type="match status" value="1"/>
</dbReference>
<evidence type="ECO:0000256" key="8">
    <source>
        <dbReference type="PIRSR" id="PIRSR605502-1"/>
    </source>
</evidence>
<proteinExistence type="inferred from homology"/>
<gene>
    <name evidence="9" type="ORF">GBAR_LOCUS27744</name>
</gene>
<dbReference type="PANTHER" id="PTHR16222:SF26">
    <property type="entry name" value="ADP-RIBOSYLHYDROLASE ARH1"/>
    <property type="match status" value="1"/>
</dbReference>
<sequence length="89" mass="10022">MIAYEALLNTWRPAGDKRRQWIDLCEHSMLHGGDSDSTGIVAAACWGAMEGYSGVPENHYKNLEYRNRLASLGKKIHQKFATDIIGRET</sequence>
<evidence type="ECO:0000256" key="4">
    <source>
        <dbReference type="ARBA" id="ARBA00049725"/>
    </source>
</evidence>
<comment type="cofactor">
    <cofactor evidence="8">
        <name>Mg(2+)</name>
        <dbReference type="ChEBI" id="CHEBI:18420"/>
    </cofactor>
    <text evidence="8">Binds 2 magnesium ions per subunit.</text>
</comment>
<evidence type="ECO:0000256" key="1">
    <source>
        <dbReference type="ARBA" id="ARBA00010702"/>
    </source>
</evidence>
<reference evidence="9" key="1">
    <citation type="submission" date="2023-03" db="EMBL/GenBank/DDBJ databases">
        <authorList>
            <person name="Steffen K."/>
            <person name="Cardenas P."/>
        </authorList>
    </citation>
    <scope>NUCLEOTIDE SEQUENCE</scope>
</reference>
<keyword evidence="8" id="KW-0460">Magnesium</keyword>
<dbReference type="Pfam" id="PF03747">
    <property type="entry name" value="ADP_ribosyl_GH"/>
    <property type="match status" value="1"/>
</dbReference>
<protein>
    <recommendedName>
        <fullName evidence="5">ADP-ribosylhydrolase ARH1</fullName>
        <ecNumber evidence="4">3.2.2.19</ecNumber>
    </recommendedName>
    <alternativeName>
        <fullName evidence="6">ADP-ribose-L-arginine cleaving enzyme</fullName>
    </alternativeName>
    <alternativeName>
        <fullName evidence="7">[Protein ADP-ribosylarginine] hydrolase</fullName>
    </alternativeName>
</protein>
<evidence type="ECO:0000256" key="3">
    <source>
        <dbReference type="ARBA" id="ARBA00049582"/>
    </source>
</evidence>
<dbReference type="EC" id="3.2.2.19" evidence="4"/>
<keyword evidence="2 9" id="KW-0378">Hydrolase</keyword>
<feature type="binding site" evidence="8">
    <location>
        <position position="34"/>
    </location>
    <ligand>
        <name>Mg(2+)</name>
        <dbReference type="ChEBI" id="CHEBI:18420"/>
        <label>1</label>
    </ligand>
</feature>
<dbReference type="SUPFAM" id="SSF101478">
    <property type="entry name" value="ADP-ribosylglycohydrolase"/>
    <property type="match status" value="1"/>
</dbReference>
<name>A0AA35TMD3_GEOBA</name>
<keyword evidence="8" id="KW-0479">Metal-binding</keyword>
<organism evidence="9 10">
    <name type="scientific">Geodia barretti</name>
    <name type="common">Barrett's horny sponge</name>
    <dbReference type="NCBI Taxonomy" id="519541"/>
    <lineage>
        <taxon>Eukaryota</taxon>
        <taxon>Metazoa</taxon>
        <taxon>Porifera</taxon>
        <taxon>Demospongiae</taxon>
        <taxon>Heteroscleromorpha</taxon>
        <taxon>Tetractinellida</taxon>
        <taxon>Astrophorina</taxon>
        <taxon>Geodiidae</taxon>
        <taxon>Geodia</taxon>
    </lineage>
</organism>
<dbReference type="EMBL" id="CASHTH010003875">
    <property type="protein sequence ID" value="CAI8050537.1"/>
    <property type="molecule type" value="Genomic_DNA"/>
</dbReference>
<dbReference type="Gene3D" id="1.10.4080.10">
    <property type="entry name" value="ADP-ribosylation/Crystallin J1"/>
    <property type="match status" value="1"/>
</dbReference>
<accession>A0AA35TMD3</accession>
<evidence type="ECO:0000256" key="5">
    <source>
        <dbReference type="ARBA" id="ARBA00049773"/>
    </source>
</evidence>
<dbReference type="GO" id="GO:0046872">
    <property type="term" value="F:metal ion binding"/>
    <property type="evidence" value="ECO:0007669"/>
    <property type="project" value="UniProtKB-KW"/>
</dbReference>
<comment type="similarity">
    <text evidence="1">Belongs to the ADP-ribosylglycohydrolase family.</text>
</comment>
<dbReference type="InterPro" id="IPR050792">
    <property type="entry name" value="ADP-ribosylglycohydrolase"/>
</dbReference>
<evidence type="ECO:0000256" key="6">
    <source>
        <dbReference type="ARBA" id="ARBA00049798"/>
    </source>
</evidence>
<evidence type="ECO:0000256" key="2">
    <source>
        <dbReference type="ARBA" id="ARBA00022801"/>
    </source>
</evidence>
<comment type="function">
    <text evidence="3">Specifically acts as an arginine mono-ADP-ribosylhydrolase by mediating the removal of mono-ADP-ribose attached to arginine residues on proteins.</text>
</comment>
<evidence type="ECO:0000313" key="10">
    <source>
        <dbReference type="Proteomes" id="UP001174909"/>
    </source>
</evidence>
<comment type="caution">
    <text evidence="9">The sequence shown here is derived from an EMBL/GenBank/DDBJ whole genome shotgun (WGS) entry which is preliminary data.</text>
</comment>
<dbReference type="GO" id="GO:0003875">
    <property type="term" value="F:ADP-ribosylarginine hydrolase activity"/>
    <property type="evidence" value="ECO:0007669"/>
    <property type="project" value="UniProtKB-EC"/>
</dbReference>
<dbReference type="InterPro" id="IPR036705">
    <property type="entry name" value="Ribosyl_crysJ1_sf"/>
</dbReference>
<keyword evidence="10" id="KW-1185">Reference proteome</keyword>
<evidence type="ECO:0000313" key="9">
    <source>
        <dbReference type="EMBL" id="CAI8050537.1"/>
    </source>
</evidence>
<feature type="binding site" evidence="8">
    <location>
        <position position="37"/>
    </location>
    <ligand>
        <name>Mg(2+)</name>
        <dbReference type="ChEBI" id="CHEBI:18420"/>
        <label>1</label>
    </ligand>
</feature>
<dbReference type="Proteomes" id="UP001174909">
    <property type="component" value="Unassembled WGS sequence"/>
</dbReference>
<evidence type="ECO:0000256" key="7">
    <source>
        <dbReference type="ARBA" id="ARBA00049810"/>
    </source>
</evidence>
<dbReference type="AlphaFoldDB" id="A0AA35TMD3"/>
<dbReference type="InterPro" id="IPR005502">
    <property type="entry name" value="Ribosyl_crysJ1"/>
</dbReference>